<dbReference type="Proteomes" id="UP001146793">
    <property type="component" value="Unassembled WGS sequence"/>
</dbReference>
<keyword evidence="1" id="KW-0175">Coiled coil</keyword>
<protein>
    <submittedName>
        <fullName evidence="3">Bzip transcription factor</fullName>
    </submittedName>
</protein>
<dbReference type="EMBL" id="JANTQA010000063">
    <property type="protein sequence ID" value="KAJ3426881.1"/>
    <property type="molecule type" value="Genomic_DNA"/>
</dbReference>
<evidence type="ECO:0000256" key="1">
    <source>
        <dbReference type="SAM" id="Coils"/>
    </source>
</evidence>
<comment type="caution">
    <text evidence="3">The sequence shown here is derived from an EMBL/GenBank/DDBJ whole genome shotgun (WGS) entry which is preliminary data.</text>
</comment>
<evidence type="ECO:0000313" key="4">
    <source>
        <dbReference type="Proteomes" id="UP001146793"/>
    </source>
</evidence>
<gene>
    <name evidence="3" type="ORF">M0812_26451</name>
</gene>
<accession>A0AAV7YE82</accession>
<dbReference type="Gene3D" id="1.20.5.170">
    <property type="match status" value="1"/>
</dbReference>
<dbReference type="SUPFAM" id="SSF57959">
    <property type="entry name" value="Leucine zipper domain"/>
    <property type="match status" value="1"/>
</dbReference>
<feature type="coiled-coil region" evidence="1">
    <location>
        <begin position="302"/>
        <end position="329"/>
    </location>
</feature>
<evidence type="ECO:0000259" key="2">
    <source>
        <dbReference type="PROSITE" id="PS50217"/>
    </source>
</evidence>
<feature type="domain" description="BZIP" evidence="2">
    <location>
        <begin position="277"/>
        <end position="340"/>
    </location>
</feature>
<dbReference type="PROSITE" id="PS50217">
    <property type="entry name" value="BZIP"/>
    <property type="match status" value="1"/>
</dbReference>
<reference evidence="3" key="1">
    <citation type="submission" date="2022-08" db="EMBL/GenBank/DDBJ databases">
        <title>Novel sulphate-reducing endosymbionts in the free-living metamonad Anaeramoeba.</title>
        <authorList>
            <person name="Jerlstrom-Hultqvist J."/>
            <person name="Cepicka I."/>
            <person name="Gallot-Lavallee L."/>
            <person name="Salas-Leiva D."/>
            <person name="Curtis B.A."/>
            <person name="Zahonova K."/>
            <person name="Pipaliya S."/>
            <person name="Dacks J."/>
            <person name="Roger A.J."/>
        </authorList>
    </citation>
    <scope>NUCLEOTIDE SEQUENCE</scope>
    <source>
        <strain evidence="3">Busselton2</strain>
    </source>
</reference>
<proteinExistence type="predicted"/>
<dbReference type="InterPro" id="IPR046347">
    <property type="entry name" value="bZIP_sf"/>
</dbReference>
<evidence type="ECO:0000313" key="3">
    <source>
        <dbReference type="EMBL" id="KAJ3426881.1"/>
    </source>
</evidence>
<dbReference type="GO" id="GO:0003700">
    <property type="term" value="F:DNA-binding transcription factor activity"/>
    <property type="evidence" value="ECO:0007669"/>
    <property type="project" value="InterPro"/>
</dbReference>
<sequence>MNKNLTFDEQPIDFFFPDLQQTRNFFSLFPPTNSQVLTTKNSLSVSDDSKKFLEENLVLNRKPVLSWHLQPNIANDYEEDLFSLFNDNPTPSGESILFNSIDPYSEEENAVFERQSPLNKSKSNRVISKQDLANFKTKEIPTKCFNHHEKPKRDLLNLHELETNRTIFPNTILKKNEKKVRKKSKQLIIPFKKITTSQLPQQNTTSNNNNSNYTGFTIQKKITKIPIKNTNMIQPLLEEAQAFLDNYKQNDQDLMTEEEKILLKKMSKKELSKFSSLEKKKRKRARDRLSARRVRIKQQAYVKYLKNHISNLKNENSTLENRLSTRLQEQKTLELRIQNLKTRKKLTKISKRKNRIIYTNSQNQNQQPSLCLI</sequence>
<organism evidence="3 4">
    <name type="scientific">Anaeramoeba flamelloides</name>
    <dbReference type="NCBI Taxonomy" id="1746091"/>
    <lineage>
        <taxon>Eukaryota</taxon>
        <taxon>Metamonada</taxon>
        <taxon>Anaeramoebidae</taxon>
        <taxon>Anaeramoeba</taxon>
    </lineage>
</organism>
<dbReference type="Pfam" id="PF07716">
    <property type="entry name" value="bZIP_2"/>
    <property type="match status" value="1"/>
</dbReference>
<dbReference type="AlphaFoldDB" id="A0AAV7YE82"/>
<name>A0AAV7YE82_9EUKA</name>
<dbReference type="InterPro" id="IPR004827">
    <property type="entry name" value="bZIP"/>
</dbReference>